<dbReference type="OrthoDB" id="9867149at2"/>
<evidence type="ECO:0000313" key="1">
    <source>
        <dbReference type="EMBL" id="BAN48766.1"/>
    </source>
</evidence>
<dbReference type="KEGG" id="pre:PCA10_30340"/>
<organism evidence="1 2">
    <name type="scientific">Metapseudomonas resinovorans NBRC 106553</name>
    <dbReference type="NCBI Taxonomy" id="1245471"/>
    <lineage>
        <taxon>Bacteria</taxon>
        <taxon>Pseudomonadati</taxon>
        <taxon>Pseudomonadota</taxon>
        <taxon>Gammaproteobacteria</taxon>
        <taxon>Pseudomonadales</taxon>
        <taxon>Pseudomonadaceae</taxon>
        <taxon>Metapseudomonas</taxon>
    </lineage>
</organism>
<proteinExistence type="predicted"/>
<dbReference type="Proteomes" id="UP000015503">
    <property type="component" value="Chromosome"/>
</dbReference>
<reference evidence="1 2" key="1">
    <citation type="journal article" date="2013" name="Genome Announc.">
        <title>Complete Genome Sequence of the Carbazole Degrader Pseudomonas resinovorans Strain CA10 (NBRC 106553).</title>
        <authorList>
            <person name="Shintani M."/>
            <person name="Hosoyama A."/>
            <person name="Ohji S."/>
            <person name="Tsuchikane K."/>
            <person name="Takarada H."/>
            <person name="Yamazoe A."/>
            <person name="Fujita N."/>
            <person name="Nojiri H."/>
        </authorList>
    </citation>
    <scope>NUCLEOTIDE SEQUENCE [LARGE SCALE GENOMIC DNA]</scope>
    <source>
        <strain evidence="1 2">NBRC 106553</strain>
    </source>
</reference>
<dbReference type="EMBL" id="AP013068">
    <property type="protein sequence ID" value="BAN48766.1"/>
    <property type="molecule type" value="Genomic_DNA"/>
</dbReference>
<name>S6AW51_METRE</name>
<keyword evidence="2" id="KW-1185">Reference proteome</keyword>
<dbReference type="HOGENOM" id="CLU_2587089_0_0_6"/>
<dbReference type="AlphaFoldDB" id="S6AW51"/>
<sequence>MNNPFLWAELRRLSLNVSAAHIAMVAFLERAMVPWSADQVLEFQRICAVELAAIDEYQRFFEHRCGSHSTPVKKLPRPNDRRA</sequence>
<protein>
    <submittedName>
        <fullName evidence="1">Uncharacterized protein</fullName>
    </submittedName>
</protein>
<accession>S6AW51</accession>
<dbReference type="PATRIC" id="fig|1245471.3.peg.3057"/>
<dbReference type="RefSeq" id="WP_016492912.1">
    <property type="nucleotide sequence ID" value="NC_021499.1"/>
</dbReference>
<evidence type="ECO:0000313" key="2">
    <source>
        <dbReference type="Proteomes" id="UP000015503"/>
    </source>
</evidence>
<gene>
    <name evidence="1" type="ORF">PCA10_30340</name>
</gene>